<protein>
    <recommendedName>
        <fullName evidence="2">BIG2 domain-containing protein</fullName>
    </recommendedName>
</protein>
<gene>
    <name evidence="3" type="ORF">SCHIN_v1c05680</name>
</gene>
<keyword evidence="1" id="KW-0732">Signal</keyword>
<dbReference type="Gene3D" id="2.60.40.1080">
    <property type="match status" value="6"/>
</dbReference>
<proteinExistence type="predicted"/>
<dbReference type="EMBL" id="CP043026">
    <property type="protein sequence ID" value="QEH61765.1"/>
    <property type="molecule type" value="Genomic_DNA"/>
</dbReference>
<dbReference type="SMART" id="SM00635">
    <property type="entry name" value="BID_2"/>
    <property type="match status" value="8"/>
</dbReference>
<keyword evidence="4" id="KW-1185">Reference proteome</keyword>
<dbReference type="InterPro" id="IPR003343">
    <property type="entry name" value="Big_2"/>
</dbReference>
<evidence type="ECO:0000259" key="2">
    <source>
        <dbReference type="SMART" id="SM00635"/>
    </source>
</evidence>
<organism evidence="3 4">
    <name type="scientific">Spiroplasma chinense</name>
    <dbReference type="NCBI Taxonomy" id="216932"/>
    <lineage>
        <taxon>Bacteria</taxon>
        <taxon>Bacillati</taxon>
        <taxon>Mycoplasmatota</taxon>
        <taxon>Mollicutes</taxon>
        <taxon>Entomoplasmatales</taxon>
        <taxon>Spiroplasmataceae</taxon>
        <taxon>Spiroplasma</taxon>
    </lineage>
</organism>
<evidence type="ECO:0000313" key="4">
    <source>
        <dbReference type="Proteomes" id="UP000323144"/>
    </source>
</evidence>
<feature type="domain" description="BIG2" evidence="2">
    <location>
        <begin position="738"/>
        <end position="818"/>
    </location>
</feature>
<feature type="domain" description="BIG2" evidence="2">
    <location>
        <begin position="480"/>
        <end position="560"/>
    </location>
</feature>
<sequence length="1109" mass="121085">MKLMLKFFAVSSLFASPISYVAACGKKAPQELVGLTTIKNQIKEKLSRTKFESVEDLVNDLNNEGSLVENQIIGLVIGEEKNPEPKNYYDLLYLRAEVTKNTNDHVTIFYKVVDFDYNDGVKMIWGEEKSISFEVDLFGETKQPYIVKPEDQEIDATKSISLDIQVNNKTEGKAIVAKSNDSSIAQVSSNGNQITIKGIKEGQTTITLDYEYAKQVEFKVKVNALVPIIEPIVGFDMYENETKQVEVNITNPIGSELKASSEVTTVVGVEVSGQRLTFKANGIGESKITLVYAGAKNVTFTVKVKEKVVDPVIISPGNQEVKVGNKITKTITIQNPTSAQLQADEVNGNGAVKVSVSGNDITIEGLSAGTSTVNLSYTGANTVSFMVTILPKDPVINPINDITIEKGTTREVSVVIQNEVSGSTLNATSSDPNIVEIAGVSGNKVILNAKEVGEVTITLSYPNASDVTFKVTVSEQPPVVVPPVINKPNDIAIKVGQPDEIMNVSIDNKVDGVQLNAKSDNDAIATVNVNGDNLTIHAVNKGMAKITLTYNGAESKTFNVNVLPKDPIIDQVEDISLVEGEEKEITINIQNPIDGQKIVSSTSMSLVATVNASDNVVTIKAVKVGVAKITIGYSDATDMSFNVTVIEKETEVIPPSLTKPDKVSVEVGQSVSVEIKINNPIEGQSIFATPKDNTIANVSARDNKIDVTGVKEGTTTIKVDYENAESIEFEVEVLPEKIEDPVITAPKNISLQTDEEQTVKIEVKNPIDGEKISINNKNSDIAETTLINDFEFTVKGISVGSTTLVVSYKNAQSVEIKIVITEEPIIKPIIKPVEDIAITEGESTFVKLEIENKNDKFNVEIDNSNSEIAEVKPTGETLDVKALKVGTTEVTISYGIADTVKFKITVDEDNHEPKIVMLDTYYMVKGDETKGVIDIRNPKTDAKLEAESNSTNVEVKETSENTITLKAIEETEEPAVITINYVKGDEIYDSVEINLIVEKELFKGEVNVIDGEKWSVKVTEGENYEIKFKIAKPLFGREVKVKVFTWNDSENIDDLASVEVRNGVLVLKTRVTGKTGINVVLRWYYDEDLDENIIEDIGIEIKSKTEEQS</sequence>
<accession>A0A5B9Y4N1</accession>
<evidence type="ECO:0000256" key="1">
    <source>
        <dbReference type="SAM" id="SignalP"/>
    </source>
</evidence>
<name>A0A5B9Y4N1_9MOLU</name>
<feature type="domain" description="BIG2" evidence="2">
    <location>
        <begin position="141"/>
        <end position="220"/>
    </location>
</feature>
<dbReference type="AlphaFoldDB" id="A0A5B9Y4N1"/>
<feature type="domain" description="BIG2" evidence="2">
    <location>
        <begin position="563"/>
        <end position="643"/>
    </location>
</feature>
<feature type="chain" id="PRO_5023093670" description="BIG2 domain-containing protein" evidence="1">
    <location>
        <begin position="23"/>
        <end position="1109"/>
    </location>
</feature>
<feature type="domain" description="BIG2" evidence="2">
    <location>
        <begin position="390"/>
        <end position="471"/>
    </location>
</feature>
<dbReference type="RefSeq" id="WP_166508150.1">
    <property type="nucleotide sequence ID" value="NZ_CP043026.1"/>
</dbReference>
<dbReference type="Proteomes" id="UP000323144">
    <property type="component" value="Chromosome"/>
</dbReference>
<evidence type="ECO:0000313" key="3">
    <source>
        <dbReference type="EMBL" id="QEH61765.1"/>
    </source>
</evidence>
<reference evidence="3 4" key="1">
    <citation type="submission" date="2019-08" db="EMBL/GenBank/DDBJ databases">
        <title>Complete genome sequence of Spiroplasma chinense CCH (DSM 19755).</title>
        <authorList>
            <person name="Shen H.-Y."/>
            <person name="Lin Y.-C."/>
            <person name="Chou L."/>
            <person name="Kuo C.-H."/>
        </authorList>
    </citation>
    <scope>NUCLEOTIDE SEQUENCE [LARGE SCALE GENOMIC DNA]</scope>
    <source>
        <strain evidence="3 4">CCH</strain>
    </source>
</reference>
<dbReference type="KEGG" id="schi:SCHIN_v1c05680"/>
<feature type="domain" description="BIG2" evidence="2">
    <location>
        <begin position="651"/>
        <end position="731"/>
    </location>
</feature>
<feature type="domain" description="BIG2" evidence="2">
    <location>
        <begin position="308"/>
        <end position="387"/>
    </location>
</feature>
<feature type="domain" description="BIG2" evidence="2">
    <location>
        <begin position="824"/>
        <end position="904"/>
    </location>
</feature>
<feature type="signal peptide" evidence="1">
    <location>
        <begin position="1"/>
        <end position="22"/>
    </location>
</feature>